<protein>
    <submittedName>
        <fullName evidence="2">Heterokaryon incompatibility protein 6</fullName>
    </submittedName>
</protein>
<evidence type="ECO:0000259" key="1">
    <source>
        <dbReference type="Pfam" id="PF06985"/>
    </source>
</evidence>
<proteinExistence type="predicted"/>
<feature type="domain" description="Heterokaryon incompatibility" evidence="1">
    <location>
        <begin position="1"/>
        <end position="92"/>
    </location>
</feature>
<dbReference type="EMBL" id="VCHE01000168">
    <property type="protein sequence ID" value="KAB2569783.1"/>
    <property type="molecule type" value="Genomic_DNA"/>
</dbReference>
<dbReference type="OrthoDB" id="2157530at2759"/>
<name>A0A5N5CWP5_9PEZI</name>
<dbReference type="InterPro" id="IPR010730">
    <property type="entry name" value="HET"/>
</dbReference>
<reference evidence="2 3" key="1">
    <citation type="journal article" date="2019" name="Sci. Rep.">
        <title>A multi-omics analysis of the grapevine pathogen Lasiodiplodia theobromae reveals that temperature affects the expression of virulence- and pathogenicity-related genes.</title>
        <authorList>
            <person name="Felix C."/>
            <person name="Meneses R."/>
            <person name="Goncalves M.F.M."/>
            <person name="Tilleman L."/>
            <person name="Duarte A.S."/>
            <person name="Jorrin-Novo J.V."/>
            <person name="Van de Peer Y."/>
            <person name="Deforce D."/>
            <person name="Van Nieuwerburgh F."/>
            <person name="Esteves A.C."/>
            <person name="Alves A."/>
        </authorList>
    </citation>
    <scope>NUCLEOTIDE SEQUENCE [LARGE SCALE GENOMIC DNA]</scope>
    <source>
        <strain evidence="2 3">LA-SOL3</strain>
    </source>
</reference>
<organism evidence="2 3">
    <name type="scientific">Lasiodiplodia theobromae</name>
    <dbReference type="NCBI Taxonomy" id="45133"/>
    <lineage>
        <taxon>Eukaryota</taxon>
        <taxon>Fungi</taxon>
        <taxon>Dikarya</taxon>
        <taxon>Ascomycota</taxon>
        <taxon>Pezizomycotina</taxon>
        <taxon>Dothideomycetes</taxon>
        <taxon>Dothideomycetes incertae sedis</taxon>
        <taxon>Botryosphaeriales</taxon>
        <taxon>Botryosphaeriaceae</taxon>
        <taxon>Lasiodiplodia</taxon>
    </lineage>
</organism>
<dbReference type="AlphaFoldDB" id="A0A5N5CWP5"/>
<dbReference type="Pfam" id="PF26639">
    <property type="entry name" value="Het-6_barrel"/>
    <property type="match status" value="1"/>
</dbReference>
<gene>
    <name evidence="2" type="primary">het-6_8</name>
    <name evidence="2" type="ORF">DBV05_g11547</name>
</gene>
<comment type="caution">
    <text evidence="2">The sequence shown here is derived from an EMBL/GenBank/DDBJ whole genome shotgun (WGS) entry which is preliminary data.</text>
</comment>
<dbReference type="Pfam" id="PF06985">
    <property type="entry name" value="HET"/>
    <property type="match status" value="1"/>
</dbReference>
<sequence length="527" mass="59920">MLWIDAICINQADNEEKNLQIRLINRIYFQAERTLVYLGDENRTKITQLFDFLRRRDASGNKAPHPAELTEEQRIQFQGELSWILSLSWFTRDLASLLAIARSCSSTDKRDRIYALLGIFKNKENISISVDYNKPVEEVYTEVAWQVIGAYGHLELLSEAWTKIDNDASLKLGQTINLKKKIVEISLRGSLNPKLPDDKLLYEWAVNILERQPPSAACKERCAAMLETVRSLQAEADRKPTADENATLQDLAQSAMEQVQLFQESLSPFVPTEFHGICVDPRFRSIPLAGLPSWVPDYSRHPYLHSLASWNSKVTRLEKNESVAHISTGKGPWLRVSMLEVDHVKAADGQSITNHDTARFLLRKQRSSERRTLRPYWVPVRWLPIGPDEFATDKNVPGIQTHDRDRFWETFEPELERSGHGANIDALRRFSTGRTIVLTKDSFAITPQGIRPGDAIGFVRGASVPFLLRPAESEDGLPAYTLAGECYLHGTKGPKIANDYMDLLGIFKHSFNCTDQQDLPWKDAYLV</sequence>
<accession>A0A5N5CWP5</accession>
<keyword evidence="3" id="KW-1185">Reference proteome</keyword>
<dbReference type="PANTHER" id="PTHR24148">
    <property type="entry name" value="ANKYRIN REPEAT DOMAIN-CONTAINING PROTEIN 39 HOMOLOG-RELATED"/>
    <property type="match status" value="1"/>
</dbReference>
<evidence type="ECO:0000313" key="3">
    <source>
        <dbReference type="Proteomes" id="UP000325902"/>
    </source>
</evidence>
<evidence type="ECO:0000313" key="2">
    <source>
        <dbReference type="EMBL" id="KAB2569783.1"/>
    </source>
</evidence>
<dbReference type="PANTHER" id="PTHR24148:SF64">
    <property type="entry name" value="HETEROKARYON INCOMPATIBILITY DOMAIN-CONTAINING PROTEIN"/>
    <property type="match status" value="1"/>
</dbReference>
<dbReference type="InterPro" id="IPR052895">
    <property type="entry name" value="HetReg/Transcr_Mod"/>
</dbReference>
<dbReference type="Proteomes" id="UP000325902">
    <property type="component" value="Unassembled WGS sequence"/>
</dbReference>